<organism evidence="5 6">
    <name type="scientific">Rhizopus stolonifer</name>
    <name type="common">Rhizopus nigricans</name>
    <dbReference type="NCBI Taxonomy" id="4846"/>
    <lineage>
        <taxon>Eukaryota</taxon>
        <taxon>Fungi</taxon>
        <taxon>Fungi incertae sedis</taxon>
        <taxon>Mucoromycota</taxon>
        <taxon>Mucoromycotina</taxon>
        <taxon>Mucoromycetes</taxon>
        <taxon>Mucorales</taxon>
        <taxon>Mucorineae</taxon>
        <taxon>Rhizopodaceae</taxon>
        <taxon>Rhizopus</taxon>
    </lineage>
</organism>
<dbReference type="Pfam" id="PF00571">
    <property type="entry name" value="CBS"/>
    <property type="match status" value="1"/>
</dbReference>
<dbReference type="PANTHER" id="PTHR13780">
    <property type="entry name" value="AMP-ACTIVATED PROTEIN KINASE, GAMMA REGULATORY SUBUNIT"/>
    <property type="match status" value="1"/>
</dbReference>
<dbReference type="PANTHER" id="PTHR13780:SF128">
    <property type="entry name" value="CBS DOMAIN-CONTAINING PROTEIN"/>
    <property type="match status" value="1"/>
</dbReference>
<evidence type="ECO:0000313" key="5">
    <source>
        <dbReference type="EMBL" id="RCI06435.1"/>
    </source>
</evidence>
<name>A0A367KW67_RHIST</name>
<dbReference type="AlphaFoldDB" id="A0A367KW67"/>
<comment type="caution">
    <text evidence="5">The sequence shown here is derived from an EMBL/GenBank/DDBJ whole genome shotgun (WGS) entry which is preliminary data.</text>
</comment>
<dbReference type="InterPro" id="IPR046342">
    <property type="entry name" value="CBS_dom_sf"/>
</dbReference>
<dbReference type="EMBL" id="PJQM01000154">
    <property type="protein sequence ID" value="RCI06435.1"/>
    <property type="molecule type" value="Genomic_DNA"/>
</dbReference>
<feature type="domain" description="CBS" evidence="4">
    <location>
        <begin position="27"/>
        <end position="86"/>
    </location>
</feature>
<dbReference type="InterPro" id="IPR000644">
    <property type="entry name" value="CBS_dom"/>
</dbReference>
<dbReference type="CDD" id="cd02205">
    <property type="entry name" value="CBS_pair_SF"/>
    <property type="match status" value="1"/>
</dbReference>
<accession>A0A367KW67</accession>
<dbReference type="Gene3D" id="3.10.580.10">
    <property type="entry name" value="CBS-domain"/>
    <property type="match status" value="2"/>
</dbReference>
<evidence type="ECO:0000256" key="3">
    <source>
        <dbReference type="PROSITE-ProRule" id="PRU00703"/>
    </source>
</evidence>
<dbReference type="InterPro" id="IPR050511">
    <property type="entry name" value="AMPK_gamma/SDS23_families"/>
</dbReference>
<keyword evidence="1" id="KW-0677">Repeat</keyword>
<proteinExistence type="predicted"/>
<evidence type="ECO:0000256" key="2">
    <source>
        <dbReference type="ARBA" id="ARBA00023122"/>
    </source>
</evidence>
<keyword evidence="6" id="KW-1185">Reference proteome</keyword>
<evidence type="ECO:0000313" key="6">
    <source>
        <dbReference type="Proteomes" id="UP000253551"/>
    </source>
</evidence>
<evidence type="ECO:0000259" key="4">
    <source>
        <dbReference type="PROSITE" id="PS51371"/>
    </source>
</evidence>
<reference evidence="5 6" key="1">
    <citation type="journal article" date="2018" name="G3 (Bethesda)">
        <title>Phylogenetic and Phylogenomic Definition of Rhizopus Species.</title>
        <authorList>
            <person name="Gryganskyi A.P."/>
            <person name="Golan J."/>
            <person name="Dolatabadi S."/>
            <person name="Mondo S."/>
            <person name="Robb S."/>
            <person name="Idnurm A."/>
            <person name="Muszewska A."/>
            <person name="Steczkiewicz K."/>
            <person name="Masonjones S."/>
            <person name="Liao H.L."/>
            <person name="Gajdeczka M.T."/>
            <person name="Anike F."/>
            <person name="Vuek A."/>
            <person name="Anishchenko I.M."/>
            <person name="Voigt K."/>
            <person name="de Hoog G.S."/>
            <person name="Smith M.E."/>
            <person name="Heitman J."/>
            <person name="Vilgalys R."/>
            <person name="Stajich J.E."/>
        </authorList>
    </citation>
    <scope>NUCLEOTIDE SEQUENCE [LARGE SCALE GENOMIC DNA]</scope>
    <source>
        <strain evidence="5 6">LSU 92-RS-03</strain>
    </source>
</reference>
<protein>
    <recommendedName>
        <fullName evidence="4">CBS domain-containing protein</fullName>
    </recommendedName>
</protein>
<dbReference type="STRING" id="4846.A0A367KW67"/>
<dbReference type="Proteomes" id="UP000253551">
    <property type="component" value="Unassembled WGS sequence"/>
</dbReference>
<sequence length="294" mass="33311">MSTQGYKEFIESVLIKDLIQKVKPVEQQRELIDLPDTATIEEALDLLLAQDIRSVPIYQPETKKYIKIVSALDLLRLLCTQAKDDLGEQVLQITLKEAIPLSEHLTVLKSTDSIVKLIQLFTIEHRVLVEQNQNYVLLSQVDLIYYLQLENHHLGSTLLDLSVSEIKSLGIHSKENYKITAIDAFLKLGVDNRLSALPIVDDLGDFVTELSASDLRGLNKKRWSSLKKPVIMYLKESHGELLPPKTCHDQFTLSQVLSAFSLRKANRLWWMDGQGQLQGVVTLTDIISTFASYL</sequence>
<dbReference type="PROSITE" id="PS51371">
    <property type="entry name" value="CBS"/>
    <property type="match status" value="1"/>
</dbReference>
<keyword evidence="2 3" id="KW-0129">CBS domain</keyword>
<dbReference type="SUPFAM" id="SSF54631">
    <property type="entry name" value="CBS-domain pair"/>
    <property type="match status" value="2"/>
</dbReference>
<dbReference type="SMART" id="SM00116">
    <property type="entry name" value="CBS"/>
    <property type="match status" value="2"/>
</dbReference>
<dbReference type="OrthoDB" id="449052at2759"/>
<evidence type="ECO:0000256" key="1">
    <source>
        <dbReference type="ARBA" id="ARBA00022737"/>
    </source>
</evidence>
<gene>
    <name evidence="5" type="ORF">CU098_011366</name>
</gene>